<dbReference type="InterPro" id="IPR045584">
    <property type="entry name" value="Pilin-like"/>
</dbReference>
<dbReference type="PANTHER" id="PTHR30093:SF34">
    <property type="entry name" value="PREPILIN PEPTIDASE-DEPENDENT PROTEIN D"/>
    <property type="match status" value="1"/>
</dbReference>
<keyword evidence="4" id="KW-0472">Membrane</keyword>
<name>A0A147GRY5_9BURK</name>
<keyword evidence="3" id="KW-0281">Fimbrium</keyword>
<dbReference type="Pfam" id="PF07963">
    <property type="entry name" value="N_methyl"/>
    <property type="match status" value="1"/>
</dbReference>
<evidence type="ECO:0000313" key="6">
    <source>
        <dbReference type="Proteomes" id="UP000072741"/>
    </source>
</evidence>
<dbReference type="GO" id="GO:0007155">
    <property type="term" value="P:cell adhesion"/>
    <property type="evidence" value="ECO:0007669"/>
    <property type="project" value="InterPro"/>
</dbReference>
<evidence type="ECO:0000256" key="2">
    <source>
        <dbReference type="ARBA" id="ARBA00022481"/>
    </source>
</evidence>
<dbReference type="GO" id="GO:0044096">
    <property type="term" value="C:type IV pilus"/>
    <property type="evidence" value="ECO:0007669"/>
    <property type="project" value="TreeGrafter"/>
</dbReference>
<dbReference type="AlphaFoldDB" id="A0A147GRY5"/>
<dbReference type="GO" id="GO:0043107">
    <property type="term" value="P:type IV pilus-dependent motility"/>
    <property type="evidence" value="ECO:0007669"/>
    <property type="project" value="TreeGrafter"/>
</dbReference>
<comment type="caution">
    <text evidence="5">The sequence shown here is derived from an EMBL/GenBank/DDBJ whole genome shotgun (WGS) entry which is preliminary data.</text>
</comment>
<dbReference type="InterPro" id="IPR012902">
    <property type="entry name" value="N_methyl_site"/>
</dbReference>
<dbReference type="Proteomes" id="UP000072741">
    <property type="component" value="Unassembled WGS sequence"/>
</dbReference>
<keyword evidence="6" id="KW-1185">Reference proteome</keyword>
<dbReference type="NCBIfam" id="TIGR02532">
    <property type="entry name" value="IV_pilin_GFxxxE"/>
    <property type="match status" value="1"/>
</dbReference>
<organism evidence="5 6">
    <name type="scientific">Pseudacidovorax intermedius</name>
    <dbReference type="NCBI Taxonomy" id="433924"/>
    <lineage>
        <taxon>Bacteria</taxon>
        <taxon>Pseudomonadati</taxon>
        <taxon>Pseudomonadota</taxon>
        <taxon>Betaproteobacteria</taxon>
        <taxon>Burkholderiales</taxon>
        <taxon>Comamonadaceae</taxon>
        <taxon>Pseudacidovorax</taxon>
    </lineage>
</organism>
<feature type="transmembrane region" description="Helical" evidence="4">
    <location>
        <begin position="12"/>
        <end position="37"/>
    </location>
</feature>
<evidence type="ECO:0000256" key="1">
    <source>
        <dbReference type="ARBA" id="ARBA00005233"/>
    </source>
</evidence>
<evidence type="ECO:0000256" key="3">
    <source>
        <dbReference type="RuleBase" id="RU000389"/>
    </source>
</evidence>
<keyword evidence="4" id="KW-1133">Transmembrane helix</keyword>
<proteinExistence type="inferred from homology"/>
<protein>
    <submittedName>
        <fullName evidence="5">Pilus assembly protein</fullName>
    </submittedName>
</protein>
<sequence>MNRRRIARAAQQGFTLIELMIVVAIIGILAAVALPAYQDYAKRAKVTEGLSLASSAKTTVAENAASSRPYDAGWVAPSATPNVKSVAISKTTGAITITFDAPVEADKTLVLRPYTGTAASPTALPDSTTAGYAPPDGSIAWACGAAGAAAPATAGTLNAKYAPSNCR</sequence>
<accession>A0A147GRY5</accession>
<dbReference type="InterPro" id="IPR001082">
    <property type="entry name" value="Pilin"/>
</dbReference>
<dbReference type="SUPFAM" id="SSF54523">
    <property type="entry name" value="Pili subunits"/>
    <property type="match status" value="1"/>
</dbReference>
<dbReference type="EMBL" id="LDSL01000087">
    <property type="protein sequence ID" value="KTT20101.1"/>
    <property type="molecule type" value="Genomic_DNA"/>
</dbReference>
<dbReference type="PROSITE" id="PS00409">
    <property type="entry name" value="PROKAR_NTER_METHYL"/>
    <property type="match status" value="1"/>
</dbReference>
<keyword evidence="4" id="KW-0812">Transmembrane</keyword>
<comment type="similarity">
    <text evidence="1 3">Belongs to the N-Me-Phe pilin family.</text>
</comment>
<dbReference type="RefSeq" id="WP_082702487.1">
    <property type="nucleotide sequence ID" value="NZ_LDSL01000087.1"/>
</dbReference>
<dbReference type="Gene3D" id="3.30.700.10">
    <property type="entry name" value="Glycoprotein, Type 4 Pilin"/>
    <property type="match status" value="1"/>
</dbReference>
<dbReference type="OrthoDB" id="8607132at2"/>
<evidence type="ECO:0000256" key="4">
    <source>
        <dbReference type="SAM" id="Phobius"/>
    </source>
</evidence>
<gene>
    <name evidence="5" type="ORF">NS331_14315</name>
</gene>
<reference evidence="5 6" key="1">
    <citation type="journal article" date="2016" name="Front. Microbiol.">
        <title>Genomic Resource of Rice Seed Associated Bacteria.</title>
        <authorList>
            <person name="Midha S."/>
            <person name="Bansal K."/>
            <person name="Sharma S."/>
            <person name="Kumar N."/>
            <person name="Patil P.P."/>
            <person name="Chaudhry V."/>
            <person name="Patil P.B."/>
        </authorList>
    </citation>
    <scope>NUCLEOTIDE SEQUENCE [LARGE SCALE GENOMIC DNA]</scope>
    <source>
        <strain evidence="5 6">NS331</strain>
    </source>
</reference>
<keyword evidence="2" id="KW-0488">Methylation</keyword>
<dbReference type="Pfam" id="PF00114">
    <property type="entry name" value="Pilin"/>
    <property type="match status" value="1"/>
</dbReference>
<dbReference type="PANTHER" id="PTHR30093">
    <property type="entry name" value="GENERAL SECRETION PATHWAY PROTEIN G"/>
    <property type="match status" value="1"/>
</dbReference>
<evidence type="ECO:0000313" key="5">
    <source>
        <dbReference type="EMBL" id="KTT20101.1"/>
    </source>
</evidence>